<dbReference type="InterPro" id="IPR044725">
    <property type="entry name" value="CBSX3_CBS_dom"/>
</dbReference>
<dbReference type="InterPro" id="IPR000644">
    <property type="entry name" value="CBS_dom"/>
</dbReference>
<comment type="caution">
    <text evidence="4">The sequence shown here is derived from an EMBL/GenBank/DDBJ whole genome shotgun (WGS) entry which is preliminary data.</text>
</comment>
<dbReference type="Pfam" id="PF00571">
    <property type="entry name" value="CBS"/>
    <property type="match status" value="2"/>
</dbReference>
<dbReference type="InterPro" id="IPR046342">
    <property type="entry name" value="CBS_dom_sf"/>
</dbReference>
<dbReference type="RefSeq" id="WP_123199265.1">
    <property type="nucleotide sequence ID" value="NZ_RJMB01000001.1"/>
</dbReference>
<organism evidence="4 5">
    <name type="scientific">Halostreptopolyspora alba</name>
    <dbReference type="NCBI Taxonomy" id="2487137"/>
    <lineage>
        <taxon>Bacteria</taxon>
        <taxon>Bacillati</taxon>
        <taxon>Actinomycetota</taxon>
        <taxon>Actinomycetes</taxon>
        <taxon>Streptosporangiales</taxon>
        <taxon>Nocardiopsidaceae</taxon>
        <taxon>Halostreptopolyspora</taxon>
    </lineage>
</organism>
<evidence type="ECO:0000256" key="2">
    <source>
        <dbReference type="PROSITE-ProRule" id="PRU00703"/>
    </source>
</evidence>
<sequence>MLIAEILRAKGTDVVTLGPDTTVARLLTEMARHNIGAVVVAEGRRVAGIVSERDVVRRLEERGADLLSTPVSEIMTAAVITCTTTDTDDTLTVLMTENRVRHVPVMSGGDLVGLVSIGDVVKSRINQLERDRQHLEKYITQG</sequence>
<evidence type="ECO:0000256" key="1">
    <source>
        <dbReference type="ARBA" id="ARBA00023122"/>
    </source>
</evidence>
<dbReference type="EMBL" id="RJMB01000001">
    <property type="protein sequence ID" value="RNL87400.1"/>
    <property type="molecule type" value="Genomic_DNA"/>
</dbReference>
<evidence type="ECO:0000313" key="5">
    <source>
        <dbReference type="Proteomes" id="UP000269198"/>
    </source>
</evidence>
<keyword evidence="5" id="KW-1185">Reference proteome</keyword>
<dbReference type="PANTHER" id="PTHR43080">
    <property type="entry name" value="CBS DOMAIN-CONTAINING PROTEIN CBSX3, MITOCHONDRIAL"/>
    <property type="match status" value="1"/>
</dbReference>
<reference evidence="4 5" key="1">
    <citation type="submission" date="2018-11" db="EMBL/GenBank/DDBJ databases">
        <title>The genome draft of YIM 96095.</title>
        <authorList>
            <person name="Tang S.-K."/>
            <person name="Chunyu W.-X."/>
            <person name="Feng Y.-Z."/>
        </authorList>
    </citation>
    <scope>NUCLEOTIDE SEQUENCE [LARGE SCALE GENOMIC DNA]</scope>
    <source>
        <strain evidence="4 5">YIM 96095</strain>
    </source>
</reference>
<dbReference type="SMART" id="SM00116">
    <property type="entry name" value="CBS"/>
    <property type="match status" value="2"/>
</dbReference>
<accession>A0A3N0EHN5</accession>
<name>A0A3N0EHN5_9ACTN</name>
<dbReference type="InterPro" id="IPR051257">
    <property type="entry name" value="Diverse_CBS-Domain"/>
</dbReference>
<gene>
    <name evidence="4" type="ORF">EFW17_00830</name>
</gene>
<protein>
    <submittedName>
        <fullName evidence="4">CBS domain-containing protein</fullName>
    </submittedName>
</protein>
<dbReference type="OrthoDB" id="9807125at2"/>
<dbReference type="PROSITE" id="PS51371">
    <property type="entry name" value="CBS"/>
    <property type="match status" value="2"/>
</dbReference>
<evidence type="ECO:0000313" key="4">
    <source>
        <dbReference type="EMBL" id="RNL87400.1"/>
    </source>
</evidence>
<keyword evidence="1 2" id="KW-0129">CBS domain</keyword>
<dbReference type="CDD" id="cd04623">
    <property type="entry name" value="CBS_pair_bac_euk"/>
    <property type="match status" value="1"/>
</dbReference>
<dbReference type="SUPFAM" id="SSF54631">
    <property type="entry name" value="CBS-domain pair"/>
    <property type="match status" value="1"/>
</dbReference>
<dbReference type="Gene3D" id="3.10.580.10">
    <property type="entry name" value="CBS-domain"/>
    <property type="match status" value="1"/>
</dbReference>
<feature type="domain" description="CBS" evidence="3">
    <location>
        <begin position="6"/>
        <end position="66"/>
    </location>
</feature>
<dbReference type="PANTHER" id="PTHR43080:SF2">
    <property type="entry name" value="CBS DOMAIN-CONTAINING PROTEIN"/>
    <property type="match status" value="1"/>
</dbReference>
<proteinExistence type="predicted"/>
<dbReference type="Proteomes" id="UP000269198">
    <property type="component" value="Unassembled WGS sequence"/>
</dbReference>
<dbReference type="AlphaFoldDB" id="A0A3N0EHN5"/>
<evidence type="ECO:0000259" key="3">
    <source>
        <dbReference type="PROSITE" id="PS51371"/>
    </source>
</evidence>
<feature type="domain" description="CBS" evidence="3">
    <location>
        <begin position="75"/>
        <end position="130"/>
    </location>
</feature>